<organism evidence="1 2">
    <name type="scientific">Altererythrobacter lutimaris</name>
    <dbReference type="NCBI Taxonomy" id="2743979"/>
    <lineage>
        <taxon>Bacteria</taxon>
        <taxon>Pseudomonadati</taxon>
        <taxon>Pseudomonadota</taxon>
        <taxon>Alphaproteobacteria</taxon>
        <taxon>Sphingomonadales</taxon>
        <taxon>Erythrobacteraceae</taxon>
        <taxon>Altererythrobacter</taxon>
    </lineage>
</organism>
<feature type="non-terminal residue" evidence="1">
    <location>
        <position position="166"/>
    </location>
</feature>
<dbReference type="EMBL" id="JABWTA010000011">
    <property type="protein sequence ID" value="NVE96067.1"/>
    <property type="molecule type" value="Genomic_DNA"/>
</dbReference>
<feature type="non-terminal residue" evidence="1">
    <location>
        <position position="1"/>
    </location>
</feature>
<dbReference type="AlphaFoldDB" id="A0A850HA69"/>
<reference evidence="1 2" key="1">
    <citation type="submission" date="2020-06" db="EMBL/GenBank/DDBJ databases">
        <title>Altererythrobacter lutimaris sp. nov., a marine bacterium isolated from a tidal flat.</title>
        <authorList>
            <person name="Kim D."/>
            <person name="Yoo Y."/>
            <person name="Kim J.-J."/>
        </authorList>
    </citation>
    <scope>NUCLEOTIDE SEQUENCE [LARGE SCALE GENOMIC DNA]</scope>
    <source>
        <strain evidence="1 2">JGD-16</strain>
    </source>
</reference>
<protein>
    <submittedName>
        <fullName evidence="1">Autotransporter domain-containing protein</fullName>
    </submittedName>
</protein>
<accession>A0A850HA69</accession>
<comment type="caution">
    <text evidence="1">The sequence shown here is derived from an EMBL/GenBank/DDBJ whole genome shotgun (WGS) entry which is preliminary data.</text>
</comment>
<evidence type="ECO:0000313" key="2">
    <source>
        <dbReference type="Proteomes" id="UP000546031"/>
    </source>
</evidence>
<keyword evidence="2" id="KW-1185">Reference proteome</keyword>
<dbReference type="Proteomes" id="UP000546031">
    <property type="component" value="Unassembled WGS sequence"/>
</dbReference>
<evidence type="ECO:0000313" key="1">
    <source>
        <dbReference type="EMBL" id="NVE96067.1"/>
    </source>
</evidence>
<name>A0A850HA69_9SPHN</name>
<dbReference type="RefSeq" id="WP_217905312.1">
    <property type="nucleotide sequence ID" value="NZ_JABWTA010000011.1"/>
</dbReference>
<gene>
    <name evidence="1" type="ORF">HUO12_14270</name>
</gene>
<sequence length="166" mass="15561">LIQHSGVSDLNGIAAASTINVTGGTLRLGGSDRLSDTALVAVASGAVFDVQGNSDTIGSLALAGTLGGTGALTAATTTLDGAVVNANLGTGTLVQHSGTSLLSGSAASGIVRIDGGTLRLGASDRLADSAAVTVAGGATLDLQGFDDGIGSLALAGTLGGTGALTA</sequence>
<proteinExistence type="predicted"/>